<sequence length="93" mass="10729">MYLFNTQGIFRTSLQDIMDTASLPKGAIYRRFKSKEEIALAALDKGGEIIWKHFYVAIENKENVIDKIIAIFLVYQDTVNNPPIANSWWVSFT</sequence>
<evidence type="ECO:0000256" key="4">
    <source>
        <dbReference type="PROSITE-ProRule" id="PRU00335"/>
    </source>
</evidence>
<evidence type="ECO:0000256" key="3">
    <source>
        <dbReference type="ARBA" id="ARBA00023163"/>
    </source>
</evidence>
<dbReference type="InterPro" id="IPR001647">
    <property type="entry name" value="HTH_TetR"/>
</dbReference>
<evidence type="ECO:0000313" key="7">
    <source>
        <dbReference type="Proteomes" id="UP000194499"/>
    </source>
</evidence>
<name>A0A1Y5Z9Z9_9BACI</name>
<dbReference type="SUPFAM" id="SSF46689">
    <property type="entry name" value="Homeodomain-like"/>
    <property type="match status" value="1"/>
</dbReference>
<protein>
    <submittedName>
        <fullName evidence="6">DNA-binding transcriptional repressor AcrR</fullName>
    </submittedName>
</protein>
<dbReference type="AlphaFoldDB" id="A0A1Y5Z9Z9"/>
<dbReference type="Proteomes" id="UP000194499">
    <property type="component" value="Unassembled WGS sequence"/>
</dbReference>
<organism evidence="6 7">
    <name type="scientific">Bacillus pacificus</name>
    <dbReference type="NCBI Taxonomy" id="2026187"/>
    <lineage>
        <taxon>Bacteria</taxon>
        <taxon>Bacillati</taxon>
        <taxon>Bacillota</taxon>
        <taxon>Bacilli</taxon>
        <taxon>Bacillales</taxon>
        <taxon>Bacillaceae</taxon>
        <taxon>Bacillus</taxon>
        <taxon>Bacillus cereus group</taxon>
    </lineage>
</organism>
<dbReference type="Gene3D" id="1.10.357.10">
    <property type="entry name" value="Tetracycline Repressor, domain 2"/>
    <property type="match status" value="1"/>
</dbReference>
<feature type="DNA-binding region" description="H-T-H motif" evidence="4">
    <location>
        <begin position="13"/>
        <end position="32"/>
    </location>
</feature>
<feature type="domain" description="HTH tetR-type" evidence="5">
    <location>
        <begin position="1"/>
        <end position="50"/>
    </location>
</feature>
<dbReference type="GO" id="GO:0003677">
    <property type="term" value="F:DNA binding"/>
    <property type="evidence" value="ECO:0007669"/>
    <property type="project" value="UniProtKB-UniRule"/>
</dbReference>
<dbReference type="EMBL" id="FWZB01000033">
    <property type="protein sequence ID" value="SMD86156.1"/>
    <property type="molecule type" value="Genomic_DNA"/>
</dbReference>
<evidence type="ECO:0000256" key="1">
    <source>
        <dbReference type="ARBA" id="ARBA00023015"/>
    </source>
</evidence>
<dbReference type="PROSITE" id="PS50977">
    <property type="entry name" value="HTH_TETR_2"/>
    <property type="match status" value="1"/>
</dbReference>
<keyword evidence="3" id="KW-0804">Transcription</keyword>
<dbReference type="PANTHER" id="PTHR47506:SF3">
    <property type="entry name" value="HTH-TYPE TRANSCRIPTIONAL REGULATOR LMRA"/>
    <property type="match status" value="1"/>
</dbReference>
<evidence type="ECO:0000259" key="5">
    <source>
        <dbReference type="PROSITE" id="PS50977"/>
    </source>
</evidence>
<keyword evidence="2 4" id="KW-0238">DNA-binding</keyword>
<accession>A0A1Y5Z9Z9</accession>
<dbReference type="InterPro" id="IPR009057">
    <property type="entry name" value="Homeodomain-like_sf"/>
</dbReference>
<evidence type="ECO:0000256" key="2">
    <source>
        <dbReference type="ARBA" id="ARBA00023125"/>
    </source>
</evidence>
<reference evidence="7" key="1">
    <citation type="submission" date="2017-04" db="EMBL/GenBank/DDBJ databases">
        <authorList>
            <person name="Criscuolo A."/>
        </authorList>
    </citation>
    <scope>NUCLEOTIDE SEQUENCE [LARGE SCALE GENOMIC DNA]</scope>
</reference>
<proteinExistence type="predicted"/>
<dbReference type="PANTHER" id="PTHR47506">
    <property type="entry name" value="TRANSCRIPTIONAL REGULATORY PROTEIN"/>
    <property type="match status" value="1"/>
</dbReference>
<dbReference type="Pfam" id="PF00440">
    <property type="entry name" value="TetR_N"/>
    <property type="match status" value="1"/>
</dbReference>
<evidence type="ECO:0000313" key="6">
    <source>
        <dbReference type="EMBL" id="SMD86156.1"/>
    </source>
</evidence>
<keyword evidence="1" id="KW-0805">Transcription regulation</keyword>
<gene>
    <name evidence="6" type="ORF">BACERE00191_01591</name>
</gene>